<evidence type="ECO:0000259" key="4">
    <source>
        <dbReference type="PROSITE" id="PS50977"/>
    </source>
</evidence>
<sequence>MKENAKVAIIDAAIYLFNHKGFNGTSVRDIASKAKTNVANISYYFGNKNGLLEQCLTEYYEAYIQEIEKGFNLLDRGPTHSLKAVAENILYFQFENVQLTRLIIREMSIDSQMVREIMSTYLTKEKYYLNRIFEQGFKTKEFYLNTTAYLILQWKSLLTMPFLNSHYLTEVLYLVPHESYFVEKYVRETHAWIDHFVCRKEPKEQQVTLLNVL</sequence>
<evidence type="ECO:0000256" key="2">
    <source>
        <dbReference type="ARBA" id="ARBA00023125"/>
    </source>
</evidence>
<dbReference type="InterPro" id="IPR050624">
    <property type="entry name" value="HTH-type_Tx_Regulator"/>
</dbReference>
<dbReference type="NCBIfam" id="NF037937">
    <property type="entry name" value="septum_RefZ"/>
    <property type="match status" value="1"/>
</dbReference>
<dbReference type="SUPFAM" id="SSF46689">
    <property type="entry name" value="Homeodomain-like"/>
    <property type="match status" value="1"/>
</dbReference>
<proteinExistence type="predicted"/>
<dbReference type="PRINTS" id="PR00455">
    <property type="entry name" value="HTHTETR"/>
</dbReference>
<protein>
    <submittedName>
        <fullName evidence="5">TetR family transcriptional regulator</fullName>
    </submittedName>
</protein>
<reference evidence="5 6" key="1">
    <citation type="submission" date="2017-08" db="EMBL/GenBank/DDBJ databases">
        <title>Complete Genome Sequence of Bacillus kochii Oregon-R-modENCODE STRAIN BDGP4, isolated from Drosophila melanogaster gut.</title>
        <authorList>
            <person name="Wan K.H."/>
            <person name="Yu C."/>
            <person name="Park S."/>
            <person name="Hammonds A.S."/>
            <person name="Booth B.W."/>
            <person name="Celniker S.E."/>
        </authorList>
    </citation>
    <scope>NUCLEOTIDE SEQUENCE [LARGE SCALE GENOMIC DNA]</scope>
    <source>
        <strain evidence="5 6">BDGP4</strain>
    </source>
</reference>
<name>A0A248TKE6_9BACI</name>
<dbReference type="Gene3D" id="1.10.357.10">
    <property type="entry name" value="Tetracycline Repressor, domain 2"/>
    <property type="match status" value="1"/>
</dbReference>
<evidence type="ECO:0000313" key="5">
    <source>
        <dbReference type="EMBL" id="ASV68694.1"/>
    </source>
</evidence>
<dbReference type="KEGG" id="bko:CKF48_16230"/>
<dbReference type="PANTHER" id="PTHR43479">
    <property type="entry name" value="ACREF/ENVCD OPERON REPRESSOR-RELATED"/>
    <property type="match status" value="1"/>
</dbReference>
<dbReference type="Pfam" id="PF00440">
    <property type="entry name" value="TetR_N"/>
    <property type="match status" value="1"/>
</dbReference>
<dbReference type="PROSITE" id="PS50977">
    <property type="entry name" value="HTH_TETR_2"/>
    <property type="match status" value="1"/>
</dbReference>
<dbReference type="OrthoDB" id="9789566at2"/>
<dbReference type="EMBL" id="CP022983">
    <property type="protein sequence ID" value="ASV68694.1"/>
    <property type="molecule type" value="Genomic_DNA"/>
</dbReference>
<evidence type="ECO:0000313" key="6">
    <source>
        <dbReference type="Proteomes" id="UP000215137"/>
    </source>
</evidence>
<dbReference type="RefSeq" id="WP_095372264.1">
    <property type="nucleotide sequence ID" value="NZ_CP022983.1"/>
</dbReference>
<keyword evidence="1" id="KW-0678">Repressor</keyword>
<feature type="domain" description="HTH tetR-type" evidence="4">
    <location>
        <begin position="3"/>
        <end position="63"/>
    </location>
</feature>
<dbReference type="GO" id="GO:0003677">
    <property type="term" value="F:DNA binding"/>
    <property type="evidence" value="ECO:0007669"/>
    <property type="project" value="UniProtKB-UniRule"/>
</dbReference>
<accession>A0A248TKE6</accession>
<dbReference type="PANTHER" id="PTHR43479:SF11">
    <property type="entry name" value="ACREF_ENVCD OPERON REPRESSOR-RELATED"/>
    <property type="match status" value="1"/>
</dbReference>
<dbReference type="InterPro" id="IPR009057">
    <property type="entry name" value="Homeodomain-like_sf"/>
</dbReference>
<dbReference type="AlphaFoldDB" id="A0A248TKE6"/>
<evidence type="ECO:0000256" key="1">
    <source>
        <dbReference type="ARBA" id="ARBA00022491"/>
    </source>
</evidence>
<dbReference type="Proteomes" id="UP000215137">
    <property type="component" value="Chromosome"/>
</dbReference>
<dbReference type="InterPro" id="IPR001647">
    <property type="entry name" value="HTH_TetR"/>
</dbReference>
<keyword evidence="6" id="KW-1185">Reference proteome</keyword>
<dbReference type="SUPFAM" id="SSF48498">
    <property type="entry name" value="Tetracyclin repressor-like, C-terminal domain"/>
    <property type="match status" value="1"/>
</dbReference>
<keyword evidence="2 3" id="KW-0238">DNA-binding</keyword>
<gene>
    <name evidence="5" type="ORF">CKF48_16230</name>
</gene>
<evidence type="ECO:0000256" key="3">
    <source>
        <dbReference type="PROSITE-ProRule" id="PRU00335"/>
    </source>
</evidence>
<dbReference type="InterPro" id="IPR036271">
    <property type="entry name" value="Tet_transcr_reg_TetR-rel_C_sf"/>
</dbReference>
<organism evidence="5 6">
    <name type="scientific">Cytobacillus kochii</name>
    <dbReference type="NCBI Taxonomy" id="859143"/>
    <lineage>
        <taxon>Bacteria</taxon>
        <taxon>Bacillati</taxon>
        <taxon>Bacillota</taxon>
        <taxon>Bacilli</taxon>
        <taxon>Bacillales</taxon>
        <taxon>Bacillaceae</taxon>
        <taxon>Cytobacillus</taxon>
    </lineage>
</organism>
<feature type="DNA-binding region" description="H-T-H motif" evidence="3">
    <location>
        <begin position="26"/>
        <end position="45"/>
    </location>
</feature>